<protein>
    <recommendedName>
        <fullName evidence="4">DUF3256 family protein</fullName>
    </recommendedName>
</protein>
<proteinExistence type="predicted"/>
<comment type="caution">
    <text evidence="2">The sequence shown here is derived from an EMBL/GenBank/DDBJ whole genome shotgun (WGS) entry which is preliminary data.</text>
</comment>
<dbReference type="EMBL" id="BAJS01000006">
    <property type="protein sequence ID" value="GAK36346.1"/>
    <property type="molecule type" value="Genomic_DNA"/>
</dbReference>
<keyword evidence="3" id="KW-1185">Reference proteome</keyword>
<evidence type="ECO:0000313" key="2">
    <source>
        <dbReference type="EMBL" id="GAK36346.1"/>
    </source>
</evidence>
<feature type="signal peptide" evidence="1">
    <location>
        <begin position="1"/>
        <end position="19"/>
    </location>
</feature>
<dbReference type="RefSeq" id="WP_024996286.1">
    <property type="nucleotide sequence ID" value="NZ_ATZI01000001.1"/>
</dbReference>
<organism evidence="2 3">
    <name type="scientific">Bacteroides graminisolvens DSM 19988 = JCM 15093</name>
    <dbReference type="NCBI Taxonomy" id="1121097"/>
    <lineage>
        <taxon>Bacteria</taxon>
        <taxon>Pseudomonadati</taxon>
        <taxon>Bacteroidota</taxon>
        <taxon>Bacteroidia</taxon>
        <taxon>Bacteroidales</taxon>
        <taxon>Bacteroidaceae</taxon>
        <taxon>Bacteroides</taxon>
    </lineage>
</organism>
<gene>
    <name evidence="2" type="ORF">JCM15093_1504</name>
</gene>
<dbReference type="Pfam" id="PF11644">
    <property type="entry name" value="DUF3256"/>
    <property type="match status" value="1"/>
</dbReference>
<feature type="chain" id="PRO_5001662736" description="DUF3256 family protein" evidence="1">
    <location>
        <begin position="20"/>
        <end position="213"/>
    </location>
</feature>
<accession>A0A069D226</accession>
<evidence type="ECO:0000313" key="3">
    <source>
        <dbReference type="Proteomes" id="UP000027601"/>
    </source>
</evidence>
<evidence type="ECO:0000256" key="1">
    <source>
        <dbReference type="SAM" id="SignalP"/>
    </source>
</evidence>
<dbReference type="SUPFAM" id="SSF160925">
    <property type="entry name" value="PG1388-like"/>
    <property type="match status" value="1"/>
</dbReference>
<dbReference type="OrthoDB" id="1098697at2"/>
<evidence type="ECO:0008006" key="4">
    <source>
        <dbReference type="Google" id="ProtNLM"/>
    </source>
</evidence>
<dbReference type="eggNOG" id="ENOG50333A7">
    <property type="taxonomic scope" value="Bacteria"/>
</dbReference>
<dbReference type="AlphaFoldDB" id="A0A069D226"/>
<keyword evidence="1" id="KW-0732">Signal</keyword>
<dbReference type="InterPro" id="IPR021670">
    <property type="entry name" value="DUF3256"/>
</dbReference>
<dbReference type="STRING" id="1121097.GCA_000428125_00760"/>
<reference evidence="2 3" key="1">
    <citation type="journal article" date="2015" name="Microbes Environ.">
        <title>Distribution and evolution of nitrogen fixation genes in the phylum bacteroidetes.</title>
        <authorList>
            <person name="Inoue J."/>
            <person name="Oshima K."/>
            <person name="Suda W."/>
            <person name="Sakamoto M."/>
            <person name="Iino T."/>
            <person name="Noda S."/>
            <person name="Hongoh Y."/>
            <person name="Hattori M."/>
            <person name="Ohkuma M."/>
        </authorList>
    </citation>
    <scope>NUCLEOTIDE SEQUENCE [LARGE SCALE GENOMIC DNA]</scope>
    <source>
        <strain evidence="2 3">JCM 15093</strain>
    </source>
</reference>
<dbReference type="Proteomes" id="UP000027601">
    <property type="component" value="Unassembled WGS sequence"/>
</dbReference>
<name>A0A069D226_9BACE</name>
<sequence length="213" mass="24503">MKKSLLGSFLLFLALFAQAQDARTVFINMPDSLMPLLTKVNREDCIDFLDSKMRAQVKNKFGNTSEMTDLSVDYIRMKMTEQSDWQMKLLTTTDSTKIVCAISTACAPACDSEIRFYTTDWQELPASQFILLPVMDDFFIYPDSTKQLEYTEARDAADLFLMKASLNKEDDTLTFSMTTTDYLSQEIADKVKSFLSKPLAFEWVSDRRIFVKR</sequence>